<evidence type="ECO:0000256" key="4">
    <source>
        <dbReference type="ARBA" id="ARBA00020397"/>
    </source>
</evidence>
<keyword evidence="7 9" id="KW-0368">Histidine biosynthesis</keyword>
<dbReference type="GO" id="GO:0140096">
    <property type="term" value="F:catalytic activity, acting on a protein"/>
    <property type="evidence" value="ECO:0007669"/>
    <property type="project" value="UniProtKB-ARBA"/>
</dbReference>
<feature type="binding site" evidence="10">
    <location>
        <begin position="84"/>
        <end position="86"/>
    </location>
    <ligand>
        <name>L-histidine</name>
        <dbReference type="ChEBI" id="CHEBI:57595"/>
    </ligand>
</feature>
<comment type="subcellular location">
    <subcellularLocation>
        <location evidence="1 9">Cytoplasm</location>
    </subcellularLocation>
</comment>
<dbReference type="InterPro" id="IPR004516">
    <property type="entry name" value="HisRS/HisZ"/>
</dbReference>
<dbReference type="GO" id="GO:0005737">
    <property type="term" value="C:cytoplasm"/>
    <property type="evidence" value="ECO:0007669"/>
    <property type="project" value="UniProtKB-SubCell"/>
</dbReference>
<evidence type="ECO:0000256" key="10">
    <source>
        <dbReference type="PIRSR" id="PIRSR001549-1"/>
    </source>
</evidence>
<dbReference type="Gene3D" id="3.30.930.10">
    <property type="entry name" value="Bira Bifunctional Protein, Domain 2"/>
    <property type="match status" value="1"/>
</dbReference>
<evidence type="ECO:0000256" key="1">
    <source>
        <dbReference type="ARBA" id="ARBA00004496"/>
    </source>
</evidence>
<dbReference type="PANTHER" id="PTHR43707:SF6">
    <property type="entry name" value="ATP PHOSPHORIBOSYLTRANSFERASE REGULATORY SUBUNIT"/>
    <property type="match status" value="1"/>
</dbReference>
<accession>U2QVF2</accession>
<dbReference type="UniPathway" id="UPA00031">
    <property type="reaction ID" value="UER00006"/>
</dbReference>
<organism evidence="12 13">
    <name type="scientific">Faecalitalea cylindroides ATCC 27803</name>
    <dbReference type="NCBI Taxonomy" id="649755"/>
    <lineage>
        <taxon>Bacteria</taxon>
        <taxon>Bacillati</taxon>
        <taxon>Bacillota</taxon>
        <taxon>Erysipelotrichia</taxon>
        <taxon>Erysipelotrichales</taxon>
        <taxon>Erysipelotrichaceae</taxon>
        <taxon>Faecalitalea</taxon>
    </lineage>
</organism>
<keyword evidence="12" id="KW-0808">Transferase</keyword>
<dbReference type="GO" id="GO:0004821">
    <property type="term" value="F:histidine-tRNA ligase activity"/>
    <property type="evidence" value="ECO:0007669"/>
    <property type="project" value="TreeGrafter"/>
</dbReference>
<comment type="similarity">
    <text evidence="3 9">Belongs to the class-II aminoacyl-tRNA synthetase family. HisZ subfamily.</text>
</comment>
<gene>
    <name evidence="9" type="primary">hisZ</name>
    <name evidence="12" type="ORF">HMPREF0367_01131</name>
</gene>
<dbReference type="HOGENOM" id="CLU_025113_0_2_9"/>
<evidence type="ECO:0000313" key="12">
    <source>
        <dbReference type="EMBL" id="ERK45278.1"/>
    </source>
</evidence>
<evidence type="ECO:0000256" key="3">
    <source>
        <dbReference type="ARBA" id="ARBA00005539"/>
    </source>
</evidence>
<dbReference type="PATRIC" id="fig|649755.3.peg.1046"/>
<comment type="miscellaneous">
    <text evidence="9">This function is generally fulfilled by the C-terminal part of HisG, which is missing in some bacteria such as this one.</text>
</comment>
<comment type="function">
    <text evidence="8 9">Required for the first step of histidine biosynthesis. May allow the feedback regulation of ATP phosphoribosyltransferase activity by histidine.</text>
</comment>
<dbReference type="GO" id="GO:0000105">
    <property type="term" value="P:L-histidine biosynthetic process"/>
    <property type="evidence" value="ECO:0007669"/>
    <property type="project" value="UniProtKB-UniRule"/>
</dbReference>
<dbReference type="InterPro" id="IPR041715">
    <property type="entry name" value="HisRS-like_core"/>
</dbReference>
<dbReference type="EMBL" id="AWVI01000044">
    <property type="protein sequence ID" value="ERK45278.1"/>
    <property type="molecule type" value="Genomic_DNA"/>
</dbReference>
<comment type="subunit">
    <text evidence="9">Heteromultimer composed of HisG and HisZ subunits.</text>
</comment>
<evidence type="ECO:0000256" key="2">
    <source>
        <dbReference type="ARBA" id="ARBA00004667"/>
    </source>
</evidence>
<dbReference type="HAMAP" id="MF_00125">
    <property type="entry name" value="HisZ"/>
    <property type="match status" value="1"/>
</dbReference>
<dbReference type="NCBIfam" id="TIGR00443">
    <property type="entry name" value="hisZ_biosyn_reg"/>
    <property type="match status" value="1"/>
</dbReference>
<dbReference type="Pfam" id="PF13393">
    <property type="entry name" value="tRNA-synt_His"/>
    <property type="match status" value="1"/>
</dbReference>
<dbReference type="AlphaFoldDB" id="U2QVF2"/>
<evidence type="ECO:0000256" key="8">
    <source>
        <dbReference type="ARBA" id="ARBA00025246"/>
    </source>
</evidence>
<evidence type="ECO:0000256" key="5">
    <source>
        <dbReference type="ARBA" id="ARBA00022490"/>
    </source>
</evidence>
<feature type="domain" description="Class II Histidinyl-tRNA synthetase (HisRS)-like catalytic core" evidence="11">
    <location>
        <begin position="14"/>
        <end position="321"/>
    </location>
</feature>
<evidence type="ECO:0000256" key="9">
    <source>
        <dbReference type="HAMAP-Rule" id="MF_00125"/>
    </source>
</evidence>
<dbReference type="GO" id="GO:0016757">
    <property type="term" value="F:glycosyltransferase activity"/>
    <property type="evidence" value="ECO:0007669"/>
    <property type="project" value="UniProtKB-KW"/>
</dbReference>
<name>U2QVF2_9FIRM</name>
<dbReference type="PIRSF" id="PIRSF001549">
    <property type="entry name" value="His-tRNA_synth"/>
    <property type="match status" value="1"/>
</dbReference>
<protein>
    <recommendedName>
        <fullName evidence="4 9">ATP phosphoribosyltransferase regulatory subunit</fullName>
    </recommendedName>
</protein>
<dbReference type="CDD" id="cd00773">
    <property type="entry name" value="HisRS-like_core"/>
    <property type="match status" value="1"/>
</dbReference>
<dbReference type="GO" id="GO:0006427">
    <property type="term" value="P:histidyl-tRNA aminoacylation"/>
    <property type="evidence" value="ECO:0007669"/>
    <property type="project" value="TreeGrafter"/>
</dbReference>
<evidence type="ECO:0000256" key="6">
    <source>
        <dbReference type="ARBA" id="ARBA00022605"/>
    </source>
</evidence>
<dbReference type="SUPFAM" id="SSF55681">
    <property type="entry name" value="Class II aaRS and biotin synthetases"/>
    <property type="match status" value="1"/>
</dbReference>
<reference evidence="12 13" key="1">
    <citation type="submission" date="2013-06" db="EMBL/GenBank/DDBJ databases">
        <authorList>
            <person name="Weinstock G."/>
            <person name="Sodergren E."/>
            <person name="Lobos E.A."/>
            <person name="Fulton L."/>
            <person name="Fulton R."/>
            <person name="Courtney L."/>
            <person name="Fronick C."/>
            <person name="O'Laughlin M."/>
            <person name="Godfrey J."/>
            <person name="Wilson R.M."/>
            <person name="Miner T."/>
            <person name="Farmer C."/>
            <person name="Delehaunty K."/>
            <person name="Cordes M."/>
            <person name="Minx P."/>
            <person name="Tomlinson C."/>
            <person name="Chen J."/>
            <person name="Wollam A."/>
            <person name="Pepin K.H."/>
            <person name="Bhonagiri V."/>
            <person name="Zhang X."/>
            <person name="Warren W."/>
            <person name="Mitreva M."/>
            <person name="Mardis E.R."/>
            <person name="Wilson R.K."/>
        </authorList>
    </citation>
    <scope>NUCLEOTIDE SEQUENCE [LARGE SCALE GENOMIC DNA]</scope>
    <source>
        <strain evidence="12 13">ATCC 27803</strain>
    </source>
</reference>
<evidence type="ECO:0000259" key="11">
    <source>
        <dbReference type="Pfam" id="PF13393"/>
    </source>
</evidence>
<dbReference type="PANTHER" id="PTHR43707">
    <property type="entry name" value="HISTIDYL-TRNA SYNTHETASE"/>
    <property type="match status" value="1"/>
</dbReference>
<keyword evidence="5 9" id="KW-0963">Cytoplasm</keyword>
<dbReference type="InterPro" id="IPR045864">
    <property type="entry name" value="aa-tRNA-synth_II/BPL/LPL"/>
</dbReference>
<keyword evidence="6 9" id="KW-0028">Amino-acid biosynthesis</keyword>
<evidence type="ECO:0000256" key="7">
    <source>
        <dbReference type="ARBA" id="ARBA00023102"/>
    </source>
</evidence>
<feature type="binding site" evidence="10">
    <location>
        <begin position="276"/>
        <end position="277"/>
    </location>
    <ligand>
        <name>L-histidine</name>
        <dbReference type="ChEBI" id="CHEBI:57595"/>
    </ligand>
</feature>
<feature type="binding site" evidence="10">
    <location>
        <position position="132"/>
    </location>
    <ligand>
        <name>L-histidine</name>
        <dbReference type="ChEBI" id="CHEBI:57595"/>
    </ligand>
</feature>
<proteinExistence type="inferred from homology"/>
<dbReference type="Proteomes" id="UP000016658">
    <property type="component" value="Unassembled WGS sequence"/>
</dbReference>
<dbReference type="InterPro" id="IPR004517">
    <property type="entry name" value="HisZ"/>
</dbReference>
<comment type="pathway">
    <text evidence="2 9">Amino-acid biosynthesis; L-histidine biosynthesis; L-histidine from 5-phospho-alpha-D-ribose 1-diphosphate: step 1/9.</text>
</comment>
<evidence type="ECO:0000313" key="13">
    <source>
        <dbReference type="Proteomes" id="UP000016658"/>
    </source>
</evidence>
<keyword evidence="12" id="KW-0328">Glycosyltransferase</keyword>
<sequence length="388" mass="44709">MEVKYMKKIYLPSGMRDNILSEAKTKKELQVCFEKVFESYGYSKIYTPSIEFFSTYQNAFSNLNSNSMYKFFDQDGNILSLRMDMTVPIARVCATKFKDYQLPLRFYYSCNVFKVRESFAGKRNEVTDCGVELIGLDKKSDVEVLMCAFDAMKALNVKTYAIECGDSGLFKKACKLLNMEDETIEKLADLIDRKSMVDLKLFLDTLNLEPNQKQFMMELPLLNGDVSILSKAKKLCFDESLKEKIEELEDIYTLLSKLDYHQHLRFDLGKIAHLDYYTGLIFEGFVEGVGVSVLSGGRYDKLLSKFGMDVPACGFSIKIDYLLDIIKHSSKKSCKLFYPQDKEVEALLMAANLRKEKNVELIPWQKENIWIKEEETDVIIDSVDERSS</sequence>
<comment type="caution">
    <text evidence="12">The sequence shown here is derived from an EMBL/GenBank/DDBJ whole genome shotgun (WGS) entry which is preliminary data.</text>
</comment>